<accession>A0A811BQ49</accession>
<evidence type="ECO:0000313" key="3">
    <source>
        <dbReference type="Proteomes" id="UP001253637"/>
    </source>
</evidence>
<evidence type="ECO:0000313" key="2">
    <source>
        <dbReference type="EMBL" id="BCU03177.1"/>
    </source>
</evidence>
<feature type="region of interest" description="Disordered" evidence="1">
    <location>
        <begin position="40"/>
        <end position="63"/>
    </location>
</feature>
<dbReference type="Proteomes" id="UP001253637">
    <property type="component" value="Segment"/>
</dbReference>
<reference evidence="2" key="1">
    <citation type="submission" date="2021-04" db="EMBL/GenBank/DDBJ databases">
        <title>Draft Genome Sequence of Pandoravirus japonicus, Isolated from the Sabaishi River of Niigata, Japan.</title>
        <authorList>
            <person name="Hosokawa N."/>
            <person name="Takahashi H."/>
            <person name="Aoki K."/>
            <person name="Takemura M."/>
        </authorList>
    </citation>
    <scope>NUCLEOTIDE SEQUENCE</scope>
</reference>
<organism evidence="2 3">
    <name type="scientific">Pandoravirus japonicus</name>
    <dbReference type="NCBI Taxonomy" id="2823154"/>
    <lineage>
        <taxon>Viruses</taxon>
        <taxon>Pandoravirus</taxon>
    </lineage>
</organism>
<sequence length="76" mass="8724">MHKSTLSVRDLFIPALVMCARTHDRKKRIAVVFLSFSKRPRKGRRAGAHSNNNNTRNKTHGPIEAHSLFLRQGLLY</sequence>
<protein>
    <submittedName>
        <fullName evidence="2">Uncharacterized protein</fullName>
    </submittedName>
</protein>
<proteinExistence type="predicted"/>
<name>A0A811BQ49_9VIRU</name>
<evidence type="ECO:0000256" key="1">
    <source>
        <dbReference type="SAM" id="MobiDB-lite"/>
    </source>
</evidence>
<dbReference type="EMBL" id="LC625835">
    <property type="protein sequence ID" value="BCU03177.1"/>
    <property type="molecule type" value="Genomic_DNA"/>
</dbReference>